<accession>A0ABW5WGF7</accession>
<dbReference type="Proteomes" id="UP001597478">
    <property type="component" value="Unassembled WGS sequence"/>
</dbReference>
<dbReference type="RefSeq" id="WP_377388135.1">
    <property type="nucleotide sequence ID" value="NZ_JBHSAN010000010.1"/>
</dbReference>
<proteinExistence type="predicted"/>
<dbReference type="EMBL" id="JBHUOF010000030">
    <property type="protein sequence ID" value="MFD2801460.1"/>
    <property type="molecule type" value="Genomic_DNA"/>
</dbReference>
<comment type="caution">
    <text evidence="1">The sequence shown here is derived from an EMBL/GenBank/DDBJ whole genome shotgun (WGS) entry which is preliminary data.</text>
</comment>
<name>A0ABW5WGF7_9PSEU</name>
<keyword evidence="2" id="KW-1185">Reference proteome</keyword>
<protein>
    <submittedName>
        <fullName evidence="1">Uncharacterized protein</fullName>
    </submittedName>
</protein>
<organism evidence="1 2">
    <name type="scientific">Prauserella oleivorans</name>
    <dbReference type="NCBI Taxonomy" id="1478153"/>
    <lineage>
        <taxon>Bacteria</taxon>
        <taxon>Bacillati</taxon>
        <taxon>Actinomycetota</taxon>
        <taxon>Actinomycetes</taxon>
        <taxon>Pseudonocardiales</taxon>
        <taxon>Pseudonocardiaceae</taxon>
        <taxon>Prauserella</taxon>
    </lineage>
</organism>
<evidence type="ECO:0000313" key="1">
    <source>
        <dbReference type="EMBL" id="MFD2801460.1"/>
    </source>
</evidence>
<gene>
    <name evidence="1" type="ORF">ACFS2C_18890</name>
</gene>
<sequence length="73" mass="7968">MAAARDDFGRTCSGIDDAMSAKTLLTTEYPEKISLATIENKFYSLDVGAGWEARSGFSEEAARESGRSARDRE</sequence>
<reference evidence="2" key="1">
    <citation type="journal article" date="2019" name="Int. J. Syst. Evol. Microbiol.">
        <title>The Global Catalogue of Microorganisms (GCM) 10K type strain sequencing project: providing services to taxonomists for standard genome sequencing and annotation.</title>
        <authorList>
            <consortium name="The Broad Institute Genomics Platform"/>
            <consortium name="The Broad Institute Genome Sequencing Center for Infectious Disease"/>
            <person name="Wu L."/>
            <person name="Ma J."/>
        </authorList>
    </citation>
    <scope>NUCLEOTIDE SEQUENCE [LARGE SCALE GENOMIC DNA]</scope>
    <source>
        <strain evidence="2">IBRC-M 10906</strain>
    </source>
</reference>
<evidence type="ECO:0000313" key="2">
    <source>
        <dbReference type="Proteomes" id="UP001597478"/>
    </source>
</evidence>